<dbReference type="Gene3D" id="3.30.870.10">
    <property type="entry name" value="Endonuclease Chain A"/>
    <property type="match status" value="1"/>
</dbReference>
<keyword evidence="1" id="KW-0378">Hydrolase</keyword>
<dbReference type="Proteomes" id="UP000190449">
    <property type="component" value="Unassembled WGS sequence"/>
</dbReference>
<dbReference type="GO" id="GO:0016787">
    <property type="term" value="F:hydrolase activity"/>
    <property type="evidence" value="ECO:0007669"/>
    <property type="project" value="UniProtKB-KW"/>
</dbReference>
<dbReference type="InterPro" id="IPR049730">
    <property type="entry name" value="SNF2/RAD54-like_C"/>
</dbReference>
<dbReference type="SUPFAM" id="SSF52540">
    <property type="entry name" value="P-loop containing nucleoside triphosphate hydrolases"/>
    <property type="match status" value="2"/>
</dbReference>
<dbReference type="SMART" id="SM00490">
    <property type="entry name" value="HELICc"/>
    <property type="match status" value="1"/>
</dbReference>
<dbReference type="InterPro" id="IPR019065">
    <property type="entry name" value="RE_NgoFVII_N"/>
</dbReference>
<gene>
    <name evidence="5" type="ORF">SAMN02745108_01069</name>
</gene>
<dbReference type="PROSITE" id="PS51192">
    <property type="entry name" value="HELICASE_ATP_BIND_1"/>
    <property type="match status" value="1"/>
</dbReference>
<feature type="domain" description="Helicase C-terminal" evidence="4">
    <location>
        <begin position="727"/>
        <end position="900"/>
    </location>
</feature>
<dbReference type="Pfam" id="PF09565">
    <property type="entry name" value="RE_NgoFVII"/>
    <property type="match status" value="1"/>
</dbReference>
<dbReference type="Gene3D" id="3.40.50.10810">
    <property type="entry name" value="Tandem AAA-ATPase domain"/>
    <property type="match status" value="1"/>
</dbReference>
<dbReference type="InterPro" id="IPR001650">
    <property type="entry name" value="Helicase_C-like"/>
</dbReference>
<dbReference type="STRING" id="28122.SAMN02745108_01069"/>
<protein>
    <submittedName>
        <fullName evidence="5">PLD-like domain-containing protein</fullName>
    </submittedName>
</protein>
<dbReference type="RefSeq" id="WP_078776087.1">
    <property type="nucleotide sequence ID" value="NZ_FUWU01000014.1"/>
</dbReference>
<evidence type="ECO:0000259" key="3">
    <source>
        <dbReference type="PROSITE" id="PS51192"/>
    </source>
</evidence>
<dbReference type="PANTHER" id="PTHR45766">
    <property type="entry name" value="DNA ANNEALING HELICASE AND ENDONUCLEASE ZRANB3 FAMILY MEMBER"/>
    <property type="match status" value="1"/>
</dbReference>
<dbReference type="GO" id="GO:0005524">
    <property type="term" value="F:ATP binding"/>
    <property type="evidence" value="ECO:0007669"/>
    <property type="project" value="InterPro"/>
</dbReference>
<evidence type="ECO:0000259" key="4">
    <source>
        <dbReference type="PROSITE" id="PS51194"/>
    </source>
</evidence>
<proteinExistence type="predicted"/>
<dbReference type="EMBL" id="FUWU01000014">
    <property type="protein sequence ID" value="SJZ60037.1"/>
    <property type="molecule type" value="Genomic_DNA"/>
</dbReference>
<dbReference type="InterPro" id="IPR014001">
    <property type="entry name" value="Helicase_ATP-bd"/>
</dbReference>
<dbReference type="Pfam" id="PF00176">
    <property type="entry name" value="SNF2-rel_dom"/>
    <property type="match status" value="1"/>
</dbReference>
<evidence type="ECO:0000256" key="1">
    <source>
        <dbReference type="ARBA" id="ARBA00022801"/>
    </source>
</evidence>
<feature type="domain" description="Helicase ATP-binding" evidence="3">
    <location>
        <begin position="270"/>
        <end position="417"/>
    </location>
</feature>
<evidence type="ECO:0000313" key="5">
    <source>
        <dbReference type="EMBL" id="SJZ60037.1"/>
    </source>
</evidence>
<accession>A0A1T4LZG1</accession>
<dbReference type="InterPro" id="IPR000330">
    <property type="entry name" value="SNF2_N"/>
</dbReference>
<sequence>MPQFLLTTNETDKSKITFKERLQSLISKSRELRALVGYFYFSGVGPLHDAIRDNPDIRLKVLVGMEAEEHMGKIIEVAATHGGMVSQEYKEAFLGSLHNVFASKGVDDETFFERNKLFVDLLREGRLEIRKTREPNHAKMYLFTMKNDEVDWLTGSANLTWSALEKQNEVNVDLNSFDYDRASMLFGKWWDDAVPLTDDEEVKTRIIRILENESVLAPVTPFEAYAKVLKTIAEKEEIQEKTLDSRIAKVLEKAGYNNFKYQTDAVLSALHIVEKYNGVIIADVVGLGKSIVASLLGNLLTGSGLVLCPPSLVGDDNGKSGWKMYLQKFGLASRGWDARSAGILESDKFDEFMEFVDERNFDTIIVDEAHRFRNQDTDSYSKLWRICNGRKVILLTATPFNNSPADFGSLLQLFMDMGSANLCAGGDLQEKFQNLTMEFNAANYLLAHLPLMDKTQANECKKRWKSLFGEEYEKGDDFSDPSKCFRLRRKIVAEMKRISKEVREIIAPVTIRRNRIDIQKDPEYAKDVKEMSKVVPPKEQFYKLSKEQNEFYDRVINEYLSDVNFMGAAYRPYAYTHLGSSDEDFSDNVQQEGMYKFMRRLLVRRFESSFGAFEKTVQNAIGYYRLVKRIAVVKGIVFQSRKYLEKFSDLCENDASAEEFKDFFSWLNSIESAKTIRNKDEFYDATDKNFDKTKFLADLDKDIEIFERILKEIDSLNLLKNDPKALQLVDIIQKVLDGSHGELDSAPNRKVIVFTEYQDTIDHLKNYFEKSSLKKVVLIPDSIGDVVLQNFDFSSQKQEDKYKVLVVSDRFSEGLNLSRAGLVINYDIPWNPTRVIQRVGRINRIGCKIFNKLYIFNYFPTEQGCDIIHSKEIAANKMSMIYKILGEDAQVLTEEDDNPQPSKLFEKVNADPDDFEEMSPLTAIRMEWKKIQTMYPEIAEKVNNLPNRIKSVSVAKTEENVGFYVLKKKGPLLWCVFQNSNGERKLIHAVDFALRLKCKREEAGLPMDGDFWKLYKEIAELDPMCIERDSAHGMPKNDVYTKANKVIAEALNVAIPDSDIYAFLRIIQDDLQNWRTIPKYDLKILGKIPGNDPDAIYNKMLYLKEFLRALGDKRKDQRKASQENDEVVIGVEKK</sequence>
<evidence type="ECO:0000256" key="2">
    <source>
        <dbReference type="SAM" id="MobiDB-lite"/>
    </source>
</evidence>
<name>A0A1T4LZG1_9BACT</name>
<dbReference type="AlphaFoldDB" id="A0A1T4LZG1"/>
<organism evidence="5 6">
    <name type="scientific">Fibrobacter intestinalis</name>
    <dbReference type="NCBI Taxonomy" id="28122"/>
    <lineage>
        <taxon>Bacteria</taxon>
        <taxon>Pseudomonadati</taxon>
        <taxon>Fibrobacterota</taxon>
        <taxon>Fibrobacteria</taxon>
        <taxon>Fibrobacterales</taxon>
        <taxon>Fibrobacteraceae</taxon>
        <taxon>Fibrobacter</taxon>
    </lineage>
</organism>
<feature type="region of interest" description="Disordered" evidence="2">
    <location>
        <begin position="1114"/>
        <end position="1134"/>
    </location>
</feature>
<dbReference type="Pfam" id="PF00271">
    <property type="entry name" value="Helicase_C"/>
    <property type="match status" value="1"/>
</dbReference>
<dbReference type="Gene3D" id="3.40.50.300">
    <property type="entry name" value="P-loop containing nucleotide triphosphate hydrolases"/>
    <property type="match status" value="1"/>
</dbReference>
<dbReference type="InterPro" id="IPR027417">
    <property type="entry name" value="P-loop_NTPase"/>
</dbReference>
<reference evidence="5 6" key="1">
    <citation type="submission" date="2017-02" db="EMBL/GenBank/DDBJ databases">
        <authorList>
            <person name="Peterson S.W."/>
        </authorList>
    </citation>
    <scope>NUCLEOTIDE SEQUENCE [LARGE SCALE GENOMIC DNA]</scope>
    <source>
        <strain evidence="5 6">ATCC 43854</strain>
    </source>
</reference>
<dbReference type="CDD" id="cd18793">
    <property type="entry name" value="SF2_C_SNF"/>
    <property type="match status" value="1"/>
</dbReference>
<evidence type="ECO:0000313" key="6">
    <source>
        <dbReference type="Proteomes" id="UP000190449"/>
    </source>
</evidence>
<dbReference type="PROSITE" id="PS51194">
    <property type="entry name" value="HELICASE_CTER"/>
    <property type="match status" value="1"/>
</dbReference>
<dbReference type="InterPro" id="IPR038718">
    <property type="entry name" value="SNF2-like_sf"/>
</dbReference>
<dbReference type="PANTHER" id="PTHR45766:SF6">
    <property type="entry name" value="SWI_SNF-RELATED MATRIX-ASSOCIATED ACTIN-DEPENDENT REGULATOR OF CHROMATIN SUBFAMILY A-LIKE PROTEIN 1"/>
    <property type="match status" value="1"/>
</dbReference>
<dbReference type="SMART" id="SM00487">
    <property type="entry name" value="DEXDc"/>
    <property type="match status" value="1"/>
</dbReference>